<reference evidence="2 4" key="1">
    <citation type="submission" date="2015-07" db="EMBL/GenBank/DDBJ databases">
        <title>Fjat-14205 dsm 2895.</title>
        <authorList>
            <person name="Liu B."/>
            <person name="Wang J."/>
            <person name="Zhu Y."/>
            <person name="Liu G."/>
            <person name="Chen Q."/>
            <person name="Chen Z."/>
            <person name="Lan J."/>
            <person name="Che J."/>
            <person name="Ge C."/>
            <person name="Shi H."/>
            <person name="Pan Z."/>
            <person name="Liu X."/>
        </authorList>
    </citation>
    <scope>NUCLEOTIDE SEQUENCE [LARGE SCALE GENOMIC DNA]</scope>
    <source>
        <strain evidence="2 4">DSM 2895</strain>
    </source>
</reference>
<dbReference type="Pfam" id="PF13443">
    <property type="entry name" value="HTH_26"/>
    <property type="match status" value="1"/>
</dbReference>
<dbReference type="InterPro" id="IPR010982">
    <property type="entry name" value="Lambda_DNA-bd_dom_sf"/>
</dbReference>
<dbReference type="Gene3D" id="1.10.260.40">
    <property type="entry name" value="lambda repressor-like DNA-binding domains"/>
    <property type="match status" value="1"/>
</dbReference>
<name>A0A0D1WG64_ANEMI</name>
<feature type="domain" description="HTH cro/C1-type" evidence="1">
    <location>
        <begin position="19"/>
        <end position="65"/>
    </location>
</feature>
<reference evidence="3 5" key="2">
    <citation type="submission" date="2016-10" db="EMBL/GenBank/DDBJ databases">
        <authorList>
            <person name="de Groot N.N."/>
        </authorList>
    </citation>
    <scope>NUCLEOTIDE SEQUENCE [LARGE SCALE GENOMIC DNA]</scope>
    <source>
        <strain evidence="3 5">DSM 2895</strain>
    </source>
</reference>
<dbReference type="InterPro" id="IPR001387">
    <property type="entry name" value="Cro/C1-type_HTH"/>
</dbReference>
<proteinExistence type="predicted"/>
<evidence type="ECO:0000313" key="3">
    <source>
        <dbReference type="EMBL" id="SDI91725.1"/>
    </source>
</evidence>
<evidence type="ECO:0000313" key="4">
    <source>
        <dbReference type="Proteomes" id="UP000037269"/>
    </source>
</evidence>
<dbReference type="SUPFAM" id="SSF47413">
    <property type="entry name" value="lambda repressor-like DNA-binding domains"/>
    <property type="match status" value="1"/>
</dbReference>
<dbReference type="EMBL" id="LGUG01000004">
    <property type="protein sequence ID" value="KON94857.1"/>
    <property type="molecule type" value="Genomic_DNA"/>
</dbReference>
<organism evidence="2 4">
    <name type="scientific">Aneurinibacillus migulanus</name>
    <name type="common">Bacillus migulanus</name>
    <dbReference type="NCBI Taxonomy" id="47500"/>
    <lineage>
        <taxon>Bacteria</taxon>
        <taxon>Bacillati</taxon>
        <taxon>Bacillota</taxon>
        <taxon>Bacilli</taxon>
        <taxon>Bacillales</taxon>
        <taxon>Paenibacillaceae</taxon>
        <taxon>Aneurinibacillus group</taxon>
        <taxon>Aneurinibacillus</taxon>
    </lineage>
</organism>
<dbReference type="GeneID" id="42304471"/>
<evidence type="ECO:0000313" key="2">
    <source>
        <dbReference type="EMBL" id="KON94857.1"/>
    </source>
</evidence>
<dbReference type="EMBL" id="FNED01000009">
    <property type="protein sequence ID" value="SDI91725.1"/>
    <property type="molecule type" value="Genomic_DNA"/>
</dbReference>
<dbReference type="SMART" id="SM00530">
    <property type="entry name" value="HTH_XRE"/>
    <property type="match status" value="1"/>
</dbReference>
<dbReference type="PROSITE" id="PS50943">
    <property type="entry name" value="HTH_CROC1"/>
    <property type="match status" value="1"/>
</dbReference>
<evidence type="ECO:0000259" key="1">
    <source>
        <dbReference type="PROSITE" id="PS50943"/>
    </source>
</evidence>
<dbReference type="Proteomes" id="UP000037269">
    <property type="component" value="Unassembled WGS sequence"/>
</dbReference>
<protein>
    <submittedName>
        <fullName evidence="3">Transcriptional regulator</fullName>
    </submittedName>
</protein>
<evidence type="ECO:0000313" key="5">
    <source>
        <dbReference type="Proteomes" id="UP000182836"/>
    </source>
</evidence>
<dbReference type="RefSeq" id="WP_043065064.1">
    <property type="nucleotide sequence ID" value="NZ_BJOA01000067.1"/>
</dbReference>
<dbReference type="PATRIC" id="fig|47500.8.peg.5493"/>
<dbReference type="GO" id="GO:0003677">
    <property type="term" value="F:DNA binding"/>
    <property type="evidence" value="ECO:0007669"/>
    <property type="project" value="InterPro"/>
</dbReference>
<dbReference type="Proteomes" id="UP000182836">
    <property type="component" value="Unassembled WGS sequence"/>
</dbReference>
<dbReference type="OrthoDB" id="9804186at2"/>
<dbReference type="STRING" id="47500.AF333_04515"/>
<sequence length="77" mass="8961">MEKLRIHLSTLMGKKKVRSIHQLSKETGISRPVLGKLYKEDLSYKPHVDTLTKLCDYFECPLEELIEYDPRDNGQAI</sequence>
<dbReference type="AlphaFoldDB" id="A0A0D1WG64"/>
<gene>
    <name evidence="2" type="ORF">AF333_04515</name>
    <name evidence="3" type="ORF">SAMN04487909_10983</name>
</gene>
<keyword evidence="4" id="KW-1185">Reference proteome</keyword>
<accession>A0A0D1WG64</accession>